<sequence>MWRERHPPILPETQGRHVEPPAAARARQPLTAGPRGRPFSFPWCGSAAAANHRNASLEPGTVFTGGNGKGTPVAHGCPARIALTPWSVWLVGLSRPWPPTIFENARGSGSAALGFGLDPDENLDDPAAGGGLWPGQVHLRRLGNVTVQSRVFRTLGRLLEHDCTSSLSRARAYMFSAEKSESFDSAEIVRVLRFRAEGNA</sequence>
<name>A0A1Z5SBQ8_SORBI</name>
<proteinExistence type="predicted"/>
<dbReference type="InParanoid" id="A0A1Z5SBQ8"/>
<reference evidence="3" key="2">
    <citation type="journal article" date="2018" name="Plant J.">
        <title>The Sorghum bicolor reference genome: improved assembly, gene annotations, a transcriptome atlas, and signatures of genome organization.</title>
        <authorList>
            <person name="McCormick R.F."/>
            <person name="Truong S.K."/>
            <person name="Sreedasyam A."/>
            <person name="Jenkins J."/>
            <person name="Shu S."/>
            <person name="Sims D."/>
            <person name="Kennedy M."/>
            <person name="Amirebrahimi M."/>
            <person name="Weers B.D."/>
            <person name="McKinley B."/>
            <person name="Mattison A."/>
            <person name="Morishige D.T."/>
            <person name="Grimwood J."/>
            <person name="Schmutz J."/>
            <person name="Mullet J.E."/>
        </authorList>
    </citation>
    <scope>NUCLEOTIDE SEQUENCE [LARGE SCALE GENOMIC DNA]</scope>
    <source>
        <strain evidence="3">cv. BTx623</strain>
    </source>
</reference>
<dbReference type="Gramene" id="OQU93350">
    <property type="protein sequence ID" value="OQU93350"/>
    <property type="gene ID" value="SORBI_3001G526050"/>
</dbReference>
<keyword evidence="3" id="KW-1185">Reference proteome</keyword>
<organism evidence="2 3">
    <name type="scientific">Sorghum bicolor</name>
    <name type="common">Sorghum</name>
    <name type="synonym">Sorghum vulgare</name>
    <dbReference type="NCBI Taxonomy" id="4558"/>
    <lineage>
        <taxon>Eukaryota</taxon>
        <taxon>Viridiplantae</taxon>
        <taxon>Streptophyta</taxon>
        <taxon>Embryophyta</taxon>
        <taxon>Tracheophyta</taxon>
        <taxon>Spermatophyta</taxon>
        <taxon>Magnoliopsida</taxon>
        <taxon>Liliopsida</taxon>
        <taxon>Poales</taxon>
        <taxon>Poaceae</taxon>
        <taxon>PACMAD clade</taxon>
        <taxon>Panicoideae</taxon>
        <taxon>Andropogonodae</taxon>
        <taxon>Andropogoneae</taxon>
        <taxon>Sorghinae</taxon>
        <taxon>Sorghum</taxon>
    </lineage>
</organism>
<gene>
    <name evidence="2" type="ORF">SORBI_3001G526050</name>
</gene>
<accession>A0A1Z5SBQ8</accession>
<reference evidence="2 3" key="1">
    <citation type="journal article" date="2009" name="Nature">
        <title>The Sorghum bicolor genome and the diversification of grasses.</title>
        <authorList>
            <person name="Paterson A.H."/>
            <person name="Bowers J.E."/>
            <person name="Bruggmann R."/>
            <person name="Dubchak I."/>
            <person name="Grimwood J."/>
            <person name="Gundlach H."/>
            <person name="Haberer G."/>
            <person name="Hellsten U."/>
            <person name="Mitros T."/>
            <person name="Poliakov A."/>
            <person name="Schmutz J."/>
            <person name="Spannagl M."/>
            <person name="Tang H."/>
            <person name="Wang X."/>
            <person name="Wicker T."/>
            <person name="Bharti A.K."/>
            <person name="Chapman J."/>
            <person name="Feltus F.A."/>
            <person name="Gowik U."/>
            <person name="Grigoriev I.V."/>
            <person name="Lyons E."/>
            <person name="Maher C.A."/>
            <person name="Martis M."/>
            <person name="Narechania A."/>
            <person name="Otillar R.P."/>
            <person name="Penning B.W."/>
            <person name="Salamov A.A."/>
            <person name="Wang Y."/>
            <person name="Zhang L."/>
            <person name="Carpita N.C."/>
            <person name="Freeling M."/>
            <person name="Gingle A.R."/>
            <person name="Hash C.T."/>
            <person name="Keller B."/>
            <person name="Klein P."/>
            <person name="Kresovich S."/>
            <person name="McCann M.C."/>
            <person name="Ming R."/>
            <person name="Peterson D.G."/>
            <person name="Mehboob-ur-Rahman"/>
            <person name="Ware D."/>
            <person name="Westhoff P."/>
            <person name="Mayer K.F."/>
            <person name="Messing J."/>
            <person name="Rokhsar D.S."/>
        </authorList>
    </citation>
    <scope>NUCLEOTIDE SEQUENCE [LARGE SCALE GENOMIC DNA]</scope>
    <source>
        <strain evidence="3">cv. BTx623</strain>
    </source>
</reference>
<dbReference type="AlphaFoldDB" id="A0A1Z5SBQ8"/>
<evidence type="ECO:0000256" key="1">
    <source>
        <dbReference type="SAM" id="MobiDB-lite"/>
    </source>
</evidence>
<feature type="region of interest" description="Disordered" evidence="1">
    <location>
        <begin position="1"/>
        <end position="34"/>
    </location>
</feature>
<protein>
    <submittedName>
        <fullName evidence="2">Uncharacterized protein</fullName>
    </submittedName>
</protein>
<dbReference type="Proteomes" id="UP000000768">
    <property type="component" value="Chromosome 1"/>
</dbReference>
<dbReference type="EMBL" id="CM000760">
    <property type="protein sequence ID" value="OQU93350.1"/>
    <property type="molecule type" value="Genomic_DNA"/>
</dbReference>
<evidence type="ECO:0000313" key="3">
    <source>
        <dbReference type="Proteomes" id="UP000000768"/>
    </source>
</evidence>
<evidence type="ECO:0000313" key="2">
    <source>
        <dbReference type="EMBL" id="OQU93350.1"/>
    </source>
</evidence>